<keyword evidence="2" id="KW-1185">Reference proteome</keyword>
<name>A0A9P0EZP6_BEMTA</name>
<accession>A0A9P0EZP6</accession>
<reference evidence="1" key="1">
    <citation type="submission" date="2021-12" db="EMBL/GenBank/DDBJ databases">
        <authorList>
            <person name="King R."/>
        </authorList>
    </citation>
    <scope>NUCLEOTIDE SEQUENCE</scope>
</reference>
<protein>
    <submittedName>
        <fullName evidence="1">Uncharacterized protein</fullName>
    </submittedName>
</protein>
<proteinExistence type="predicted"/>
<evidence type="ECO:0000313" key="2">
    <source>
        <dbReference type="Proteomes" id="UP001152759"/>
    </source>
</evidence>
<gene>
    <name evidence="1" type="ORF">BEMITA_LOCUS4977</name>
</gene>
<dbReference type="Proteomes" id="UP001152759">
    <property type="component" value="Chromosome 2"/>
</dbReference>
<dbReference type="AlphaFoldDB" id="A0A9P0EZP6"/>
<organism evidence="1 2">
    <name type="scientific">Bemisia tabaci</name>
    <name type="common">Sweetpotato whitefly</name>
    <name type="synonym">Aleurodes tabaci</name>
    <dbReference type="NCBI Taxonomy" id="7038"/>
    <lineage>
        <taxon>Eukaryota</taxon>
        <taxon>Metazoa</taxon>
        <taxon>Ecdysozoa</taxon>
        <taxon>Arthropoda</taxon>
        <taxon>Hexapoda</taxon>
        <taxon>Insecta</taxon>
        <taxon>Pterygota</taxon>
        <taxon>Neoptera</taxon>
        <taxon>Paraneoptera</taxon>
        <taxon>Hemiptera</taxon>
        <taxon>Sternorrhyncha</taxon>
        <taxon>Aleyrodoidea</taxon>
        <taxon>Aleyrodidae</taxon>
        <taxon>Aleyrodinae</taxon>
        <taxon>Bemisia</taxon>
    </lineage>
</organism>
<dbReference type="EMBL" id="OU963863">
    <property type="protein sequence ID" value="CAH0385786.1"/>
    <property type="molecule type" value="Genomic_DNA"/>
</dbReference>
<evidence type="ECO:0000313" key="1">
    <source>
        <dbReference type="EMBL" id="CAH0385786.1"/>
    </source>
</evidence>
<sequence length="236" mass="26490">MQKETKEELGELTEKIEGIKLTAPEGMVSQIQEIEKTAKDTMKNMAEAPGKLKGVSEAAESVRSAREKLEGFKEVVEIIRDTGDKLTRIEKKQMEMGEEISTLPREPSLKNSCSQMVKNKQEVGSKDVKFILEDADDPDGKEVKEKVKDAIKDQGWMVQGLARTKTGAILTVKGTEEEVNRKLKEIPVIKEGQLTMREVKDKKPMVRINGVDAELKEEELVAEIYKKNFKGFIGLP</sequence>